<dbReference type="AlphaFoldDB" id="R4Z1R4"/>
<keyword evidence="3" id="KW-1185">Reference proteome</keyword>
<dbReference type="OrthoDB" id="5245190at2"/>
<evidence type="ECO:0000313" key="2">
    <source>
        <dbReference type="EMBL" id="CCM64834.1"/>
    </source>
</evidence>
<organism evidence="2 3">
    <name type="scientific">Candidatus Neomicrothrix parvicella RN1</name>
    <dbReference type="NCBI Taxonomy" id="1229780"/>
    <lineage>
        <taxon>Bacteria</taxon>
        <taxon>Bacillati</taxon>
        <taxon>Actinomycetota</taxon>
        <taxon>Acidimicrobiia</taxon>
        <taxon>Acidimicrobiales</taxon>
        <taxon>Microthrixaceae</taxon>
        <taxon>Candidatus Neomicrothrix</taxon>
    </lineage>
</organism>
<sequence length="156" mass="17918">MTMTEHERYHLHQQLEEVLDERGANTMMELLPPVGWADVTTKRDLDQLEERMDLRFQNVDLRFDNVDSRLDEISEIAGLRFNQATENTNLRFNQAADSTNLRFDKAAESTNLRFEKVEKRIDAQADRIISKLLTILVPIIAVAVAFLTAMSVWGPG</sequence>
<feature type="transmembrane region" description="Helical" evidence="1">
    <location>
        <begin position="132"/>
        <end position="153"/>
    </location>
</feature>
<name>R4Z1R4_9ACTN</name>
<dbReference type="Proteomes" id="UP000018291">
    <property type="component" value="Unassembled WGS sequence"/>
</dbReference>
<dbReference type="EMBL" id="CANL01000043">
    <property type="protein sequence ID" value="CCM64834.1"/>
    <property type="molecule type" value="Genomic_DNA"/>
</dbReference>
<reference evidence="2 3" key="1">
    <citation type="journal article" date="2013" name="ISME J.">
        <title>Metabolic model for the filamentous 'Candidatus Microthrix parvicella' based on genomic and metagenomic analyses.</title>
        <authorList>
            <person name="Jon McIlroy S."/>
            <person name="Kristiansen R."/>
            <person name="Albertsen M."/>
            <person name="Michael Karst S."/>
            <person name="Rossetti S."/>
            <person name="Lund Nielsen J."/>
            <person name="Tandoi V."/>
            <person name="James Seviour R."/>
            <person name="Nielsen P.H."/>
        </authorList>
    </citation>
    <scope>NUCLEOTIDE SEQUENCE [LARGE SCALE GENOMIC DNA]</scope>
    <source>
        <strain evidence="2 3">RN1</strain>
    </source>
</reference>
<proteinExistence type="predicted"/>
<keyword evidence="1" id="KW-0472">Membrane</keyword>
<keyword evidence="1" id="KW-0812">Transmembrane</keyword>
<evidence type="ECO:0000256" key="1">
    <source>
        <dbReference type="SAM" id="Phobius"/>
    </source>
</evidence>
<protein>
    <submittedName>
        <fullName evidence="2">Uncharacterized protein</fullName>
    </submittedName>
</protein>
<dbReference type="HOGENOM" id="CLU_1683371_0_0_11"/>
<dbReference type="STRING" id="1229780.BN381_480016"/>
<accession>R4Z1R4</accession>
<keyword evidence="1" id="KW-1133">Transmembrane helix</keyword>
<comment type="caution">
    <text evidence="2">The sequence shown here is derived from an EMBL/GenBank/DDBJ whole genome shotgun (WGS) entry which is preliminary data.</text>
</comment>
<dbReference type="RefSeq" id="WP_012229153.1">
    <property type="nucleotide sequence ID" value="NZ_HG422565.1"/>
</dbReference>
<evidence type="ECO:0000313" key="3">
    <source>
        <dbReference type="Proteomes" id="UP000018291"/>
    </source>
</evidence>
<gene>
    <name evidence="2" type="ORF">BN381_480016</name>
</gene>